<dbReference type="Proteomes" id="UP000304382">
    <property type="component" value="Unassembled WGS sequence"/>
</dbReference>
<accession>A0A4C2EGB6</accession>
<evidence type="ECO:0008006" key="4">
    <source>
        <dbReference type="Google" id="ProtNLM"/>
    </source>
</evidence>
<dbReference type="OrthoDB" id="305804at2157"/>
<sequence length="64" mass="6626">MNLSLVILATMTGVATGIVFGLLDVPIPAPPNLAGVMGILGILVGYRLIEYFDVGVSLLSLLNV</sequence>
<gene>
    <name evidence="2" type="ORF">Harman_13890</name>
</gene>
<keyword evidence="1" id="KW-1133">Transmembrane helix</keyword>
<keyword evidence="1" id="KW-0472">Membrane</keyword>
<dbReference type="RefSeq" id="WP_137683065.1">
    <property type="nucleotide sequence ID" value="NZ_BIXZ01000001.1"/>
</dbReference>
<dbReference type="InterPro" id="IPR020017">
    <property type="entry name" value="XapX_domain"/>
</dbReference>
<dbReference type="Pfam" id="PF07235">
    <property type="entry name" value="DUF1427"/>
    <property type="match status" value="1"/>
</dbReference>
<organism evidence="2 3">
    <name type="scientific">Haloarcula mannanilytica</name>
    <dbReference type="NCBI Taxonomy" id="2509225"/>
    <lineage>
        <taxon>Archaea</taxon>
        <taxon>Methanobacteriati</taxon>
        <taxon>Methanobacteriota</taxon>
        <taxon>Stenosarchaea group</taxon>
        <taxon>Halobacteria</taxon>
        <taxon>Halobacteriales</taxon>
        <taxon>Haloarculaceae</taxon>
        <taxon>Haloarcula</taxon>
    </lineage>
</organism>
<dbReference type="AlphaFoldDB" id="A0A4C2EGB6"/>
<dbReference type="NCBIfam" id="TIGR03510">
    <property type="entry name" value="XapX"/>
    <property type="match status" value="1"/>
</dbReference>
<name>A0A4C2EGB6_9EURY</name>
<comment type="caution">
    <text evidence="2">The sequence shown here is derived from an EMBL/GenBank/DDBJ whole genome shotgun (WGS) entry which is preliminary data.</text>
</comment>
<dbReference type="InterPro" id="IPR009872">
    <property type="entry name" value="DUF1427"/>
</dbReference>
<evidence type="ECO:0000256" key="1">
    <source>
        <dbReference type="SAM" id="Phobius"/>
    </source>
</evidence>
<proteinExistence type="predicted"/>
<keyword evidence="1" id="KW-0812">Transmembrane</keyword>
<keyword evidence="3" id="KW-1185">Reference proteome</keyword>
<evidence type="ECO:0000313" key="3">
    <source>
        <dbReference type="Proteomes" id="UP000304382"/>
    </source>
</evidence>
<protein>
    <recommendedName>
        <fullName evidence="4">XapX domain-containing protein</fullName>
    </recommendedName>
</protein>
<reference evidence="2 3" key="1">
    <citation type="submission" date="2019-02" db="EMBL/GenBank/DDBJ databases">
        <title>Haloarcula mannanilyticum sp. nov., a mannan degrading haloarchaeon isolated from commercial salt.</title>
        <authorList>
            <person name="Enomoto S."/>
            <person name="Shimane Y."/>
            <person name="Kamekura M."/>
            <person name="Ito T."/>
            <person name="Moriya O."/>
            <person name="Ihara K."/>
            <person name="Takahashi-Ando N."/>
            <person name="Fukushima Y."/>
            <person name="Yoshida Y."/>
            <person name="Usama R."/>
            <person name="Takai K."/>
            <person name="Minegishi H."/>
        </authorList>
    </citation>
    <scope>NUCLEOTIDE SEQUENCE [LARGE SCALE GENOMIC DNA]</scope>
    <source>
        <strain evidence="2 3">MD130-1</strain>
    </source>
</reference>
<dbReference type="EMBL" id="BIXZ01000001">
    <property type="protein sequence ID" value="GCF13454.1"/>
    <property type="molecule type" value="Genomic_DNA"/>
</dbReference>
<feature type="transmembrane region" description="Helical" evidence="1">
    <location>
        <begin position="33"/>
        <end position="49"/>
    </location>
</feature>
<evidence type="ECO:0000313" key="2">
    <source>
        <dbReference type="EMBL" id="GCF13454.1"/>
    </source>
</evidence>